<feature type="domain" description="RNase NYN" evidence="2">
    <location>
        <begin position="650"/>
        <end position="815"/>
    </location>
</feature>
<organism evidence="3 4">
    <name type="scientific">Plasmodium ovale curtisi</name>
    <dbReference type="NCBI Taxonomy" id="864141"/>
    <lineage>
        <taxon>Eukaryota</taxon>
        <taxon>Sar</taxon>
        <taxon>Alveolata</taxon>
        <taxon>Apicomplexa</taxon>
        <taxon>Aconoidasida</taxon>
        <taxon>Haemosporida</taxon>
        <taxon>Plasmodiidae</taxon>
        <taxon>Plasmodium</taxon>
        <taxon>Plasmodium (Plasmodium)</taxon>
    </lineage>
</organism>
<dbReference type="AlphaFoldDB" id="A0A1A8X656"/>
<feature type="region of interest" description="Disordered" evidence="1">
    <location>
        <begin position="345"/>
        <end position="382"/>
    </location>
</feature>
<feature type="compositionally biased region" description="Basic and acidic residues" evidence="1">
    <location>
        <begin position="8"/>
        <end position="54"/>
    </location>
</feature>
<sequence>MEENNISGEKEAEKNGRCEQEVGKRGRGETGKSEKGNGEDKPNEGLERGNKTEHSNVVNKRKKKKKKNKKGIRMQLVEPRCESFEEPFGEPLGALKYGEEQMNVGGESTDEDIKNIVFPSDIRLIYGSLSKVKKKKCKELENKFTAMFNINLFNVVVLYYELYFYNNVDNFRVDVNFYEIYNDLICLIDELFSLHNANMWSEMGSCAGSSVGGGVVGNPSSGSEKALTHLDILHERHLLDYKLLGGDKNTLFLNFGKMKMKYFSVEFDMVFFCEWYEEDASLVDGVGTIMESNSSRRVAGGNVHVDCGGNIRSEYKDIITPSTPGCSFLWTIGCKKKRSNIRCVDRSDDKSSSGDSDRNNSGGLDGSNPGGSKDDASEGEHGKRECTNDFLFEGENALGENEMTCKEVLRLKEEEDYIKGDRKLCYRILCEEQPYKALLLKGDLNLSSSNGLDKEWERDATHAKKVATGVTPNWKHNLDNLHGAAEKDNLHAATEKDNLHAATEKDNLHAATEKDNIHAATETKNPSNATNMDILPINVIIRPSGESGELHRRMEIRNDERIWGKNSNDSDMSQFSPRTKSACIPKEILNITSLLSSPVLSIHNIKSLSNVNFLHGYNNNKKELYNYCYSYLIRIYNGFDIVPMEGYKFRSIIIDGANVCAKIIDNRHGSHLWDPDVEIVYDCFLLHEAYSFFKKKNVQDIIIVLNPVKKKDGEYFLGNKKLCNYSYLEDLIKLNAILISNEKIYHSRRGRIIKRRTYDDVLILQLASHRNGCVISNDNYADIGNKKLHQNEIKDIISHHVVKHGYDKKKGFYLDLTKKPLKFILNSLFQKIT</sequence>
<dbReference type="Proteomes" id="UP000078546">
    <property type="component" value="Unassembled WGS sequence"/>
</dbReference>
<gene>
    <name evidence="3" type="ORF">POVCU1_062090</name>
</gene>
<accession>A0A1A8X656</accession>
<feature type="compositionally biased region" description="Basic and acidic residues" evidence="1">
    <location>
        <begin position="345"/>
        <end position="358"/>
    </location>
</feature>
<reference evidence="4" key="1">
    <citation type="submission" date="2016-05" db="EMBL/GenBank/DDBJ databases">
        <authorList>
            <person name="Naeem Raeece"/>
        </authorList>
    </citation>
    <scope>NUCLEOTIDE SEQUENCE [LARGE SCALE GENOMIC DNA]</scope>
</reference>
<protein>
    <recommendedName>
        <fullName evidence="2">RNase NYN domain-containing protein</fullName>
    </recommendedName>
</protein>
<feature type="region of interest" description="Disordered" evidence="1">
    <location>
        <begin position="1"/>
        <end position="72"/>
    </location>
</feature>
<evidence type="ECO:0000256" key="1">
    <source>
        <dbReference type="SAM" id="MobiDB-lite"/>
    </source>
</evidence>
<dbReference type="Gene3D" id="3.40.50.11980">
    <property type="match status" value="1"/>
</dbReference>
<dbReference type="InterPro" id="IPR021869">
    <property type="entry name" value="RNase_Zc3h12_NYN"/>
</dbReference>
<evidence type="ECO:0000259" key="2">
    <source>
        <dbReference type="Pfam" id="PF11977"/>
    </source>
</evidence>
<evidence type="ECO:0000313" key="4">
    <source>
        <dbReference type="Proteomes" id="UP000078546"/>
    </source>
</evidence>
<feature type="compositionally biased region" description="Basic residues" evidence="1">
    <location>
        <begin position="59"/>
        <end position="72"/>
    </location>
</feature>
<dbReference type="EMBL" id="FLQV01002092">
    <property type="protein sequence ID" value="SBT00747.1"/>
    <property type="molecule type" value="Genomic_DNA"/>
</dbReference>
<name>A0A1A8X656_PLAOA</name>
<dbReference type="Pfam" id="PF11977">
    <property type="entry name" value="RNase_Zc3h12a"/>
    <property type="match status" value="1"/>
</dbReference>
<evidence type="ECO:0000313" key="3">
    <source>
        <dbReference type="EMBL" id="SBT00747.1"/>
    </source>
</evidence>
<feature type="compositionally biased region" description="Basic and acidic residues" evidence="1">
    <location>
        <begin position="372"/>
        <end position="382"/>
    </location>
</feature>
<proteinExistence type="predicted"/>